<accession>A0A843XF70</accession>
<organism evidence="1 2">
    <name type="scientific">Colocasia esculenta</name>
    <name type="common">Wild taro</name>
    <name type="synonym">Arum esculentum</name>
    <dbReference type="NCBI Taxonomy" id="4460"/>
    <lineage>
        <taxon>Eukaryota</taxon>
        <taxon>Viridiplantae</taxon>
        <taxon>Streptophyta</taxon>
        <taxon>Embryophyta</taxon>
        <taxon>Tracheophyta</taxon>
        <taxon>Spermatophyta</taxon>
        <taxon>Magnoliopsida</taxon>
        <taxon>Liliopsida</taxon>
        <taxon>Araceae</taxon>
        <taxon>Aroideae</taxon>
        <taxon>Colocasieae</taxon>
        <taxon>Colocasia</taxon>
    </lineage>
</organism>
<gene>
    <name evidence="1" type="ORF">Taro_050893</name>
</gene>
<dbReference type="Gene3D" id="2.40.70.10">
    <property type="entry name" value="Acid Proteases"/>
    <property type="match status" value="1"/>
</dbReference>
<keyword evidence="2" id="KW-1185">Reference proteome</keyword>
<proteinExistence type="predicted"/>
<dbReference type="EMBL" id="NMUH01007842">
    <property type="protein sequence ID" value="MQM17912.1"/>
    <property type="molecule type" value="Genomic_DNA"/>
</dbReference>
<dbReference type="Proteomes" id="UP000652761">
    <property type="component" value="Unassembled WGS sequence"/>
</dbReference>
<dbReference type="OrthoDB" id="786726at2759"/>
<dbReference type="Pfam" id="PF08284">
    <property type="entry name" value="RVP_2"/>
    <property type="match status" value="1"/>
</dbReference>
<dbReference type="InterPro" id="IPR021109">
    <property type="entry name" value="Peptidase_aspartic_dom_sf"/>
</dbReference>
<name>A0A843XF70_COLES</name>
<dbReference type="AlphaFoldDB" id="A0A843XF70"/>
<protein>
    <submittedName>
        <fullName evidence="1">Uncharacterized protein</fullName>
    </submittedName>
</protein>
<evidence type="ECO:0000313" key="2">
    <source>
        <dbReference type="Proteomes" id="UP000652761"/>
    </source>
</evidence>
<sequence>MPLTVDRAMFPEPRRFCLTVVVDSHLLGCRQALAEPHFCFWENSTYRQQASACRQALPGSFELPTGDFVCTLGYLEGVTVEVQSHQLPAGLFALQLHNFDAILGMDWLEAHSVLVDC</sequence>
<evidence type="ECO:0000313" key="1">
    <source>
        <dbReference type="EMBL" id="MQM17912.1"/>
    </source>
</evidence>
<comment type="caution">
    <text evidence="1">The sequence shown here is derived from an EMBL/GenBank/DDBJ whole genome shotgun (WGS) entry which is preliminary data.</text>
</comment>
<reference evidence="1" key="1">
    <citation type="submission" date="2017-07" db="EMBL/GenBank/DDBJ databases">
        <title>Taro Niue Genome Assembly and Annotation.</title>
        <authorList>
            <person name="Atibalentja N."/>
            <person name="Keating K."/>
            <person name="Fields C.J."/>
        </authorList>
    </citation>
    <scope>NUCLEOTIDE SEQUENCE</scope>
    <source>
        <strain evidence="1">Niue_2</strain>
        <tissue evidence="1">Leaf</tissue>
    </source>
</reference>